<keyword evidence="2" id="KW-1185">Reference proteome</keyword>
<dbReference type="Proteomes" id="UP000238042">
    <property type="component" value="Unassembled WGS sequence"/>
</dbReference>
<protein>
    <submittedName>
        <fullName evidence="1">Uncharacterized protein</fullName>
    </submittedName>
</protein>
<accession>A0A2S8AGN7</accession>
<sequence>MIGFNNLDEINIDNDRLWQNFKTFLFSMPDMISQIVGHKDDNPNELYYSDYQEKYKVYSKLEEYECELVQDGFLKFGVIHLIDNYLEEVFIHNAKLYSVLGKG</sequence>
<comment type="caution">
    <text evidence="1">The sequence shown here is derived from an EMBL/GenBank/DDBJ whole genome shotgun (WGS) entry which is preliminary data.</text>
</comment>
<evidence type="ECO:0000313" key="1">
    <source>
        <dbReference type="EMBL" id="PQL95426.1"/>
    </source>
</evidence>
<name>A0A2S8AGN7_9FLAO</name>
<dbReference type="EMBL" id="PSZM01000001">
    <property type="protein sequence ID" value="PQL95426.1"/>
    <property type="molecule type" value="Genomic_DNA"/>
</dbReference>
<organism evidence="1 2">
    <name type="scientific">Apibacter adventoris</name>
    <dbReference type="NCBI Taxonomy" id="1679466"/>
    <lineage>
        <taxon>Bacteria</taxon>
        <taxon>Pseudomonadati</taxon>
        <taxon>Bacteroidota</taxon>
        <taxon>Flavobacteriia</taxon>
        <taxon>Flavobacteriales</taxon>
        <taxon>Weeksellaceae</taxon>
        <taxon>Apibacter</taxon>
    </lineage>
</organism>
<dbReference type="AlphaFoldDB" id="A0A2S8AGN7"/>
<evidence type="ECO:0000313" key="2">
    <source>
        <dbReference type="Proteomes" id="UP000238042"/>
    </source>
</evidence>
<proteinExistence type="predicted"/>
<reference evidence="1 2" key="1">
    <citation type="submission" date="2018-02" db="EMBL/GenBank/DDBJ databases">
        <title>Genome sequences of Apibacter spp., gut symbionts of Asian honey bees.</title>
        <authorList>
            <person name="Kwong W.K."/>
            <person name="Steele M.I."/>
            <person name="Moran N.A."/>
        </authorList>
    </citation>
    <scope>NUCLEOTIDE SEQUENCE [LARGE SCALE GENOMIC DNA]</scope>
    <source>
        <strain evidence="2">wkB301</strain>
    </source>
</reference>
<gene>
    <name evidence="1" type="ORF">C4S77_01125</name>
</gene>